<dbReference type="InterPro" id="IPR011006">
    <property type="entry name" value="CheY-like_superfamily"/>
</dbReference>
<accession>A0A162WG18</accession>
<feature type="modified residue" description="4-aspartylphosphate" evidence="1">
    <location>
        <position position="58"/>
    </location>
</feature>
<name>A0A162WG18_9FLAO</name>
<dbReference type="PROSITE" id="PS50930">
    <property type="entry name" value="HTH_LYTTR"/>
    <property type="match status" value="1"/>
</dbReference>
<dbReference type="Gene3D" id="3.40.50.2300">
    <property type="match status" value="1"/>
</dbReference>
<comment type="caution">
    <text evidence="4">The sequence shown here is derived from an EMBL/GenBank/DDBJ whole genome shotgun (WGS) entry which is preliminary data.</text>
</comment>
<evidence type="ECO:0000313" key="4">
    <source>
        <dbReference type="EMBL" id="KZS38072.1"/>
    </source>
</evidence>
<dbReference type="RefSeq" id="WP_066319910.1">
    <property type="nucleotide sequence ID" value="NZ_LQRT01000060.1"/>
</dbReference>
<dbReference type="SMART" id="SM00448">
    <property type="entry name" value="REC"/>
    <property type="match status" value="1"/>
</dbReference>
<dbReference type="OrthoDB" id="2168082at2"/>
<dbReference type="InterPro" id="IPR001789">
    <property type="entry name" value="Sig_transdc_resp-reg_receiver"/>
</dbReference>
<dbReference type="Pfam" id="PF04397">
    <property type="entry name" value="LytTR"/>
    <property type="match status" value="1"/>
</dbReference>
<keyword evidence="1" id="KW-0597">Phosphoprotein</keyword>
<protein>
    <recommendedName>
        <fullName evidence="6">Two-component system response regulator</fullName>
    </recommendedName>
</protein>
<dbReference type="InterPro" id="IPR007492">
    <property type="entry name" value="LytTR_DNA-bd_dom"/>
</dbReference>
<sequence>MIETLKCIIIDDEQKDRENIRMLLESYCPQVEIIGEARDRQSILTILSQLKPDLVFVDIQLGAISIFDILNELDSITFKIVFVTAFDKYAIQGYQYDAIDYLLKPVEAKRLVKVIDKTFRLRDRLRSEENKIDEFKDLYAKVMEPAKISITDAKGVHMIKTIDVLYCVSDGNYTTFIMIDETEIVISKNLKHFETKLKDYSFLRIHKSYLVNLNHIDFLAKEQGGSVVMKNGKSLPVSRNCKKELYKKMNIL</sequence>
<dbReference type="SMART" id="SM00850">
    <property type="entry name" value="LytTR"/>
    <property type="match status" value="1"/>
</dbReference>
<dbReference type="PANTHER" id="PTHR37299">
    <property type="entry name" value="TRANSCRIPTIONAL REGULATOR-RELATED"/>
    <property type="match status" value="1"/>
</dbReference>
<reference evidence="4 5" key="1">
    <citation type="submission" date="2016-01" db="EMBL/GenBank/DDBJ databases">
        <title>The draft genome sequence of Aquimarina sp. RZW4-3-2.</title>
        <authorList>
            <person name="Wang Y."/>
        </authorList>
    </citation>
    <scope>NUCLEOTIDE SEQUENCE [LARGE SCALE GENOMIC DNA]</scope>
    <source>
        <strain evidence="4 5">RZW4-3-2</strain>
    </source>
</reference>
<dbReference type="Pfam" id="PF00072">
    <property type="entry name" value="Response_reg"/>
    <property type="match status" value="1"/>
</dbReference>
<evidence type="ECO:0000259" key="2">
    <source>
        <dbReference type="PROSITE" id="PS50110"/>
    </source>
</evidence>
<feature type="domain" description="Response regulatory" evidence="2">
    <location>
        <begin position="6"/>
        <end position="119"/>
    </location>
</feature>
<dbReference type="STRING" id="1642818.AWE51_18680"/>
<keyword evidence="5" id="KW-1185">Reference proteome</keyword>
<evidence type="ECO:0000259" key="3">
    <source>
        <dbReference type="PROSITE" id="PS50930"/>
    </source>
</evidence>
<gene>
    <name evidence="4" type="ORF">AWE51_18680</name>
</gene>
<dbReference type="GO" id="GO:0003677">
    <property type="term" value="F:DNA binding"/>
    <property type="evidence" value="ECO:0007669"/>
    <property type="project" value="InterPro"/>
</dbReference>
<evidence type="ECO:0000313" key="5">
    <source>
        <dbReference type="Proteomes" id="UP000076715"/>
    </source>
</evidence>
<dbReference type="Proteomes" id="UP000076715">
    <property type="component" value="Unassembled WGS sequence"/>
</dbReference>
<evidence type="ECO:0008006" key="6">
    <source>
        <dbReference type="Google" id="ProtNLM"/>
    </source>
</evidence>
<dbReference type="Gene3D" id="2.40.50.1020">
    <property type="entry name" value="LytTr DNA-binding domain"/>
    <property type="match status" value="1"/>
</dbReference>
<dbReference type="GO" id="GO:0000156">
    <property type="term" value="F:phosphorelay response regulator activity"/>
    <property type="evidence" value="ECO:0007669"/>
    <property type="project" value="InterPro"/>
</dbReference>
<dbReference type="PANTHER" id="PTHR37299:SF1">
    <property type="entry name" value="STAGE 0 SPORULATION PROTEIN A HOMOLOG"/>
    <property type="match status" value="1"/>
</dbReference>
<dbReference type="SUPFAM" id="SSF52172">
    <property type="entry name" value="CheY-like"/>
    <property type="match status" value="1"/>
</dbReference>
<dbReference type="AlphaFoldDB" id="A0A162WG18"/>
<organism evidence="4 5">
    <name type="scientific">Aquimarina aggregata</name>
    <dbReference type="NCBI Taxonomy" id="1642818"/>
    <lineage>
        <taxon>Bacteria</taxon>
        <taxon>Pseudomonadati</taxon>
        <taxon>Bacteroidota</taxon>
        <taxon>Flavobacteriia</taxon>
        <taxon>Flavobacteriales</taxon>
        <taxon>Flavobacteriaceae</taxon>
        <taxon>Aquimarina</taxon>
    </lineage>
</organism>
<dbReference type="EMBL" id="LQRT01000060">
    <property type="protein sequence ID" value="KZS38072.1"/>
    <property type="molecule type" value="Genomic_DNA"/>
</dbReference>
<dbReference type="PROSITE" id="PS50110">
    <property type="entry name" value="RESPONSE_REGULATORY"/>
    <property type="match status" value="1"/>
</dbReference>
<feature type="domain" description="HTH LytTR-type" evidence="3">
    <location>
        <begin position="148"/>
        <end position="251"/>
    </location>
</feature>
<dbReference type="InterPro" id="IPR046947">
    <property type="entry name" value="LytR-like"/>
</dbReference>
<evidence type="ECO:0000256" key="1">
    <source>
        <dbReference type="PROSITE-ProRule" id="PRU00169"/>
    </source>
</evidence>
<proteinExistence type="predicted"/>